<evidence type="ECO:0000256" key="6">
    <source>
        <dbReference type="SAM" id="Phobius"/>
    </source>
</evidence>
<dbReference type="SMART" id="SM00283">
    <property type="entry name" value="MA"/>
    <property type="match status" value="1"/>
</dbReference>
<evidence type="ECO:0000313" key="11">
    <source>
        <dbReference type="EMBL" id="ESQ92807.1"/>
    </source>
</evidence>
<reference evidence="11 12" key="1">
    <citation type="journal article" date="2014" name="Nature">
        <title>Sequential evolution of bacterial morphology by co-option of a developmental regulator.</title>
        <authorList>
            <person name="Jiang C."/>
            <person name="Brown P.J."/>
            <person name="Ducret A."/>
            <person name="Brun Y.V."/>
        </authorList>
    </citation>
    <scope>NUCLEOTIDE SEQUENCE [LARGE SCALE GENOMIC DNA]</scope>
    <source>
        <strain evidence="11 12">DSM 16100</strain>
    </source>
</reference>
<dbReference type="Pfam" id="PF00672">
    <property type="entry name" value="HAMP"/>
    <property type="match status" value="1"/>
</dbReference>
<feature type="domain" description="Methyl-accepting transducer" evidence="7">
    <location>
        <begin position="682"/>
        <end position="911"/>
    </location>
</feature>
<dbReference type="CDD" id="cd00130">
    <property type="entry name" value="PAS"/>
    <property type="match status" value="2"/>
</dbReference>
<dbReference type="GO" id="GO:0005886">
    <property type="term" value="C:plasma membrane"/>
    <property type="evidence" value="ECO:0007669"/>
    <property type="project" value="TreeGrafter"/>
</dbReference>
<evidence type="ECO:0000313" key="12">
    <source>
        <dbReference type="Proteomes" id="UP000017837"/>
    </source>
</evidence>
<feature type="compositionally biased region" description="Basic and acidic residues" evidence="5">
    <location>
        <begin position="969"/>
        <end position="978"/>
    </location>
</feature>
<proteinExistence type="inferred from homology"/>
<dbReference type="AlphaFoldDB" id="V4PFP9"/>
<dbReference type="PATRIC" id="fig|1121022.4.peg.1359"/>
<dbReference type="PANTHER" id="PTHR43531:SF14">
    <property type="entry name" value="METHYL-ACCEPTING CHEMOTAXIS PROTEIN I-RELATED"/>
    <property type="match status" value="1"/>
</dbReference>
<keyword evidence="6" id="KW-1133">Transmembrane helix</keyword>
<dbReference type="InterPro" id="IPR051310">
    <property type="entry name" value="MCP_chemotaxis"/>
</dbReference>
<feature type="domain" description="PAC" evidence="9">
    <location>
        <begin position="576"/>
        <end position="628"/>
    </location>
</feature>
<keyword evidence="6" id="KW-0812">Transmembrane</keyword>
<dbReference type="SMART" id="SM00086">
    <property type="entry name" value="PAC"/>
    <property type="match status" value="2"/>
</dbReference>
<dbReference type="InterPro" id="IPR001610">
    <property type="entry name" value="PAC"/>
</dbReference>
<evidence type="ECO:0000259" key="10">
    <source>
        <dbReference type="PROSITE" id="PS50885"/>
    </source>
</evidence>
<dbReference type="InterPro" id="IPR000700">
    <property type="entry name" value="PAS-assoc_C"/>
</dbReference>
<keyword evidence="12" id="KW-1185">Reference proteome</keyword>
<comment type="subcellular location">
    <subcellularLocation>
        <location evidence="1">Membrane</location>
    </subcellularLocation>
</comment>
<feature type="domain" description="HAMP" evidence="10">
    <location>
        <begin position="624"/>
        <end position="677"/>
    </location>
</feature>
<evidence type="ECO:0000259" key="8">
    <source>
        <dbReference type="PROSITE" id="PS50112"/>
    </source>
</evidence>
<evidence type="ECO:0000259" key="9">
    <source>
        <dbReference type="PROSITE" id="PS50113"/>
    </source>
</evidence>
<name>V4PFP9_9CAUL</name>
<dbReference type="EMBL" id="AWGB01000010">
    <property type="protein sequence ID" value="ESQ92807.1"/>
    <property type="molecule type" value="Genomic_DNA"/>
</dbReference>
<dbReference type="Gene3D" id="3.30.450.20">
    <property type="entry name" value="PAS domain"/>
    <property type="match status" value="2"/>
</dbReference>
<dbReference type="Proteomes" id="UP000017837">
    <property type="component" value="Unassembled WGS sequence"/>
</dbReference>
<dbReference type="Pfam" id="PF08447">
    <property type="entry name" value="PAS_3"/>
    <property type="match status" value="2"/>
</dbReference>
<dbReference type="PROSITE" id="PS50112">
    <property type="entry name" value="PAS"/>
    <property type="match status" value="2"/>
</dbReference>
<comment type="caution">
    <text evidence="11">The sequence shown here is derived from an EMBL/GenBank/DDBJ whole genome shotgun (WGS) entry which is preliminary data.</text>
</comment>
<sequence length="987" mass="106404">MLSLNNIKLRGKLALIVVALFVPIAILAGLFIEANLKDIQFSSKERDGANYFKAVWTAKGAMVTASLVKAEPSRFISEPVDLEGFATKYDKSMATQADYGAAKAALSSVGFPNQALNDSGAATDAVAKLSTLMAKVAEGSNLLLDPDFKTYYLIDAITVKLPALGDHMFNVTDRIGDYSRRATPLSFEEQVELYGKINEIKSQLYAAQDSLNSAYSNDHTGAVKTHMASTQQTFNQDIGSFITAASKATDALRANQSVDVTDLSAQAVKALKANRGMAYGVLDELHLLLQARISNLTANLWVMLGVAGLITLMALALAAYLVMEISGTLGNIVRVMKRLTENDFTVVLPSSQRRDEIGEMVSCVEVFKANAEEQIGVVTTDLKGQIAAISKAQAIIEFDMTGKILTANENFLTAIGYSLDDIKGQHHSMFVDPDYRNSTDYRLFWERLGRGEYDAGQYKRIARGGREIWLQASYNPIMDMNGKPFKVVKYATNITEAKIQAADFSGQLQAISKAQAVIEFDLTGKILTANDNFLAAIGYSLDEVKGQHHSMFVDPEYRNSTDYRLFWERLGRGEYDAGQYKRIARGGRELWLQASYNPIMDMNGKPFKVVKYATDVSIQVAAARALEDAVAQSKSVIDHAKTNDLTHRVDISGKSGEIAIMCEGINELLDSTSSIISDVTEASSNIKLATAEISAGTNDLSQRTEQQASNLQETAASMEQIASTIRQNADNAQEASKLAGNASKVATSGGKVVAQAVEAMSRIETSSQKISDIIGVIDEIAFQTNLLALNAAVEAARAGDAGKGFAVVAAEVRSLAQRSSGAAKDIKTLIAASGSEVKEGVKLVNDAGGALSEIVGSIQQVATIISEIAAASKEQSVGVEEINTAVSQMDEMTQQNSALVEENAASSRMLQDQAESMHQRMASFRVLGAPPQAAIAPRSLKPTTPIPAKPQPRPQVAQMRKVANGSAHRLQDDLRSAIESDADWAEF</sequence>
<dbReference type="CDD" id="cd11386">
    <property type="entry name" value="MCP_signal"/>
    <property type="match status" value="1"/>
</dbReference>
<dbReference type="InterPro" id="IPR000014">
    <property type="entry name" value="PAS"/>
</dbReference>
<dbReference type="PROSITE" id="PS50113">
    <property type="entry name" value="PAC"/>
    <property type="match status" value="2"/>
</dbReference>
<dbReference type="PROSITE" id="PS50885">
    <property type="entry name" value="HAMP"/>
    <property type="match status" value="2"/>
</dbReference>
<dbReference type="Gene3D" id="1.10.287.950">
    <property type="entry name" value="Methyl-accepting chemotaxis protein"/>
    <property type="match status" value="1"/>
</dbReference>
<feature type="region of interest" description="Disordered" evidence="5">
    <location>
        <begin position="936"/>
        <end position="987"/>
    </location>
</feature>
<dbReference type="InterPro" id="IPR004089">
    <property type="entry name" value="MCPsignal_dom"/>
</dbReference>
<evidence type="ECO:0000256" key="1">
    <source>
        <dbReference type="ARBA" id="ARBA00004370"/>
    </source>
</evidence>
<dbReference type="SUPFAM" id="SSF158472">
    <property type="entry name" value="HAMP domain-like"/>
    <property type="match status" value="1"/>
</dbReference>
<dbReference type="PANTHER" id="PTHR43531">
    <property type="entry name" value="PROTEIN ICFG"/>
    <property type="match status" value="1"/>
</dbReference>
<dbReference type="Pfam" id="PF00015">
    <property type="entry name" value="MCPsignal"/>
    <property type="match status" value="1"/>
</dbReference>
<dbReference type="FunFam" id="1.10.287.950:FF:000001">
    <property type="entry name" value="Methyl-accepting chemotaxis sensory transducer"/>
    <property type="match status" value="1"/>
</dbReference>
<evidence type="ECO:0000256" key="5">
    <source>
        <dbReference type="SAM" id="MobiDB-lite"/>
    </source>
</evidence>
<dbReference type="SUPFAM" id="SSF58104">
    <property type="entry name" value="Methyl-accepting chemotaxis protein (MCP) signaling domain"/>
    <property type="match status" value="1"/>
</dbReference>
<feature type="domain" description="PAC" evidence="9">
    <location>
        <begin position="454"/>
        <end position="506"/>
    </location>
</feature>
<feature type="domain" description="PAS" evidence="8">
    <location>
        <begin position="395"/>
        <end position="434"/>
    </location>
</feature>
<keyword evidence="2" id="KW-0488">Methylation</keyword>
<feature type="domain" description="PAS" evidence="8">
    <location>
        <begin position="517"/>
        <end position="556"/>
    </location>
</feature>
<dbReference type="Gene3D" id="6.10.340.10">
    <property type="match status" value="1"/>
</dbReference>
<dbReference type="SUPFAM" id="SSF55785">
    <property type="entry name" value="PYP-like sensor domain (PAS domain)"/>
    <property type="match status" value="2"/>
</dbReference>
<dbReference type="GO" id="GO:0007165">
    <property type="term" value="P:signal transduction"/>
    <property type="evidence" value="ECO:0007669"/>
    <property type="project" value="UniProtKB-KW"/>
</dbReference>
<dbReference type="SMART" id="SM00091">
    <property type="entry name" value="PAS"/>
    <property type="match status" value="2"/>
</dbReference>
<evidence type="ECO:0008006" key="13">
    <source>
        <dbReference type="Google" id="ProtNLM"/>
    </source>
</evidence>
<keyword evidence="4" id="KW-0807">Transducer</keyword>
<protein>
    <recommendedName>
        <fullName evidence="13">Methyl-accepting chemotaxis protein</fullName>
    </recommendedName>
</protein>
<keyword evidence="6" id="KW-0472">Membrane</keyword>
<organism evidence="11 12">
    <name type="scientific">Asticcacaulis benevestitus DSM 16100 = ATCC BAA-896</name>
    <dbReference type="NCBI Taxonomy" id="1121022"/>
    <lineage>
        <taxon>Bacteria</taxon>
        <taxon>Pseudomonadati</taxon>
        <taxon>Pseudomonadota</taxon>
        <taxon>Alphaproteobacteria</taxon>
        <taxon>Caulobacterales</taxon>
        <taxon>Caulobacteraceae</taxon>
        <taxon>Asticcacaulis</taxon>
    </lineage>
</organism>
<evidence type="ECO:0000256" key="4">
    <source>
        <dbReference type="PROSITE-ProRule" id="PRU00284"/>
    </source>
</evidence>
<dbReference type="PROSITE" id="PS50111">
    <property type="entry name" value="CHEMOTAXIS_TRANSDUC_2"/>
    <property type="match status" value="1"/>
</dbReference>
<dbReference type="InterPro" id="IPR013655">
    <property type="entry name" value="PAS_fold_3"/>
</dbReference>
<comment type="similarity">
    <text evidence="3">Belongs to the methyl-accepting chemotaxis (MCP) protein family.</text>
</comment>
<dbReference type="GO" id="GO:0006935">
    <property type="term" value="P:chemotaxis"/>
    <property type="evidence" value="ECO:0007669"/>
    <property type="project" value="TreeGrafter"/>
</dbReference>
<feature type="domain" description="HAMP" evidence="10">
    <location>
        <begin position="323"/>
        <end position="376"/>
    </location>
</feature>
<feature type="transmembrane region" description="Helical" evidence="6">
    <location>
        <begin position="300"/>
        <end position="323"/>
    </location>
</feature>
<dbReference type="InterPro" id="IPR003660">
    <property type="entry name" value="HAMP_dom"/>
</dbReference>
<evidence type="ECO:0000256" key="2">
    <source>
        <dbReference type="ARBA" id="ARBA00022481"/>
    </source>
</evidence>
<dbReference type="eggNOG" id="COG0840">
    <property type="taxonomic scope" value="Bacteria"/>
</dbReference>
<feature type="compositionally biased region" description="Pro residues" evidence="5">
    <location>
        <begin position="944"/>
        <end position="953"/>
    </location>
</feature>
<evidence type="ECO:0000259" key="7">
    <source>
        <dbReference type="PROSITE" id="PS50111"/>
    </source>
</evidence>
<feature type="transmembrane region" description="Helical" evidence="6">
    <location>
        <begin position="13"/>
        <end position="36"/>
    </location>
</feature>
<dbReference type="InterPro" id="IPR035965">
    <property type="entry name" value="PAS-like_dom_sf"/>
</dbReference>
<dbReference type="SMART" id="SM00304">
    <property type="entry name" value="HAMP"/>
    <property type="match status" value="2"/>
</dbReference>
<accession>V4PFP9</accession>
<dbReference type="GO" id="GO:0004888">
    <property type="term" value="F:transmembrane signaling receptor activity"/>
    <property type="evidence" value="ECO:0007669"/>
    <property type="project" value="TreeGrafter"/>
</dbReference>
<evidence type="ECO:0000256" key="3">
    <source>
        <dbReference type="ARBA" id="ARBA00029447"/>
    </source>
</evidence>
<gene>
    <name evidence="11" type="ORF">ABENE_06815</name>
</gene>
<dbReference type="RefSeq" id="WP_018082860.1">
    <property type="nucleotide sequence ID" value="NZ_AQWM01000019.1"/>
</dbReference>
<dbReference type="STRING" id="1121022.GCA_000376105_03189"/>
<dbReference type="NCBIfam" id="TIGR00229">
    <property type="entry name" value="sensory_box"/>
    <property type="match status" value="2"/>
</dbReference>